<feature type="transmembrane region" description="Helical" evidence="6">
    <location>
        <begin position="74"/>
        <end position="92"/>
    </location>
</feature>
<feature type="domain" description="EamA" evidence="7">
    <location>
        <begin position="19"/>
        <end position="146"/>
    </location>
</feature>
<dbReference type="InterPro" id="IPR037185">
    <property type="entry name" value="EmrE-like"/>
</dbReference>
<dbReference type="InterPro" id="IPR050638">
    <property type="entry name" value="AA-Vitamin_Transporters"/>
</dbReference>
<gene>
    <name evidence="8" type="ORF">IAA66_10125</name>
</gene>
<evidence type="ECO:0000256" key="4">
    <source>
        <dbReference type="ARBA" id="ARBA00022989"/>
    </source>
</evidence>
<dbReference type="EMBL" id="DVFI01000138">
    <property type="protein sequence ID" value="HIQ63915.1"/>
    <property type="molecule type" value="Genomic_DNA"/>
</dbReference>
<evidence type="ECO:0000256" key="6">
    <source>
        <dbReference type="SAM" id="Phobius"/>
    </source>
</evidence>
<feature type="transmembrane region" description="Helical" evidence="6">
    <location>
        <begin position="191"/>
        <end position="212"/>
    </location>
</feature>
<reference evidence="8" key="1">
    <citation type="submission" date="2020-10" db="EMBL/GenBank/DDBJ databases">
        <authorList>
            <person name="Gilroy R."/>
        </authorList>
    </citation>
    <scope>NUCLEOTIDE SEQUENCE</scope>
    <source>
        <strain evidence="8">ChiHile30-977</strain>
    </source>
</reference>
<feature type="domain" description="EamA" evidence="7">
    <location>
        <begin position="163"/>
        <end position="297"/>
    </location>
</feature>
<feature type="transmembrane region" description="Helical" evidence="6">
    <location>
        <begin position="104"/>
        <end position="122"/>
    </location>
</feature>
<feature type="transmembrane region" description="Helical" evidence="6">
    <location>
        <begin position="12"/>
        <end position="30"/>
    </location>
</feature>
<keyword evidence="3 6" id="KW-0812">Transmembrane</keyword>
<feature type="transmembrane region" description="Helical" evidence="6">
    <location>
        <begin position="162"/>
        <end position="179"/>
    </location>
</feature>
<dbReference type="Gene3D" id="1.10.3730.20">
    <property type="match status" value="1"/>
</dbReference>
<evidence type="ECO:0000313" key="8">
    <source>
        <dbReference type="EMBL" id="HIQ63915.1"/>
    </source>
</evidence>
<dbReference type="Pfam" id="PF00892">
    <property type="entry name" value="EamA"/>
    <property type="match status" value="2"/>
</dbReference>
<dbReference type="PANTHER" id="PTHR32322:SF2">
    <property type="entry name" value="EAMA DOMAIN-CONTAINING PROTEIN"/>
    <property type="match status" value="1"/>
</dbReference>
<evidence type="ECO:0000256" key="1">
    <source>
        <dbReference type="ARBA" id="ARBA00004141"/>
    </source>
</evidence>
<dbReference type="InterPro" id="IPR000620">
    <property type="entry name" value="EamA_dom"/>
</dbReference>
<evidence type="ECO:0000259" key="7">
    <source>
        <dbReference type="Pfam" id="PF00892"/>
    </source>
</evidence>
<reference evidence="8" key="2">
    <citation type="journal article" date="2021" name="PeerJ">
        <title>Extensive microbial diversity within the chicken gut microbiome revealed by metagenomics and culture.</title>
        <authorList>
            <person name="Gilroy R."/>
            <person name="Ravi A."/>
            <person name="Getino M."/>
            <person name="Pursley I."/>
            <person name="Horton D.L."/>
            <person name="Alikhan N.F."/>
            <person name="Baker D."/>
            <person name="Gharbi K."/>
            <person name="Hall N."/>
            <person name="Watson M."/>
            <person name="Adriaenssens E.M."/>
            <person name="Foster-Nyarko E."/>
            <person name="Jarju S."/>
            <person name="Secka A."/>
            <person name="Antonio M."/>
            <person name="Oren A."/>
            <person name="Chaudhuri R.R."/>
            <person name="La Ragione R."/>
            <person name="Hildebrand F."/>
            <person name="Pallen M.J."/>
        </authorList>
    </citation>
    <scope>NUCLEOTIDE SEQUENCE</scope>
    <source>
        <strain evidence="8">ChiHile30-977</strain>
    </source>
</reference>
<keyword evidence="4 6" id="KW-1133">Transmembrane helix</keyword>
<name>A0A9D0YZW0_9FIRM</name>
<dbReference type="SUPFAM" id="SSF103481">
    <property type="entry name" value="Multidrug resistance efflux transporter EmrE"/>
    <property type="match status" value="2"/>
</dbReference>
<dbReference type="PANTHER" id="PTHR32322">
    <property type="entry name" value="INNER MEMBRANE TRANSPORTER"/>
    <property type="match status" value="1"/>
</dbReference>
<organism evidence="8 9">
    <name type="scientific">Candidatus Avichristensenella intestinipullorum</name>
    <dbReference type="NCBI Taxonomy" id="2840693"/>
    <lineage>
        <taxon>Bacteria</taxon>
        <taxon>Bacillati</taxon>
        <taxon>Bacillota</taxon>
        <taxon>Clostridia</taxon>
        <taxon>Candidatus Avichristensenella</taxon>
    </lineage>
</organism>
<feature type="transmembrane region" description="Helical" evidence="6">
    <location>
        <begin position="42"/>
        <end position="62"/>
    </location>
</feature>
<feature type="transmembrane region" description="Helical" evidence="6">
    <location>
        <begin position="255"/>
        <end position="274"/>
    </location>
</feature>
<evidence type="ECO:0000256" key="3">
    <source>
        <dbReference type="ARBA" id="ARBA00022692"/>
    </source>
</evidence>
<feature type="transmembrane region" description="Helical" evidence="6">
    <location>
        <begin position="224"/>
        <end position="243"/>
    </location>
</feature>
<proteinExistence type="inferred from homology"/>
<evidence type="ECO:0000256" key="5">
    <source>
        <dbReference type="ARBA" id="ARBA00023136"/>
    </source>
</evidence>
<evidence type="ECO:0000256" key="2">
    <source>
        <dbReference type="ARBA" id="ARBA00007362"/>
    </source>
</evidence>
<sequence>MNGGGRVLSRAEAYAKITFVSTMWGLSFIASKYAMQRGFGEFTLAFVRYVLVCLVMLPVLRVKEGKLTLPQRKDWPAIIISGVLGISIYFILEYMGVMRTTVANASLVLAAIPVLSILWGALRGRRYRAVCWLGVLVSLAGVFFVVYFGAASEDGGFDLSVLLGNLMLLGASVCWVVYIELSDRLLTRYTSLNLTCWQGVAGLIALLPTALLESPRWQPVAWDGWMAVLFLALICSALCFFWYAQAIRALSPMQAAAFVNLNPLVAVLGGVLLLGEPVTLMQLAGGALIVGSILMINYGMSAGRAR</sequence>
<feature type="transmembrane region" description="Helical" evidence="6">
    <location>
        <begin position="280"/>
        <end position="300"/>
    </location>
</feature>
<comment type="similarity">
    <text evidence="2">Belongs to the EamA transporter family.</text>
</comment>
<comment type="caution">
    <text evidence="8">The sequence shown here is derived from an EMBL/GenBank/DDBJ whole genome shotgun (WGS) entry which is preliminary data.</text>
</comment>
<comment type="subcellular location">
    <subcellularLocation>
        <location evidence="1">Membrane</location>
        <topology evidence="1">Multi-pass membrane protein</topology>
    </subcellularLocation>
</comment>
<protein>
    <submittedName>
        <fullName evidence="8">EamA family transporter</fullName>
    </submittedName>
</protein>
<evidence type="ECO:0000313" key="9">
    <source>
        <dbReference type="Proteomes" id="UP000886819"/>
    </source>
</evidence>
<dbReference type="AlphaFoldDB" id="A0A9D0YZW0"/>
<dbReference type="Proteomes" id="UP000886819">
    <property type="component" value="Unassembled WGS sequence"/>
</dbReference>
<feature type="transmembrane region" description="Helical" evidence="6">
    <location>
        <begin position="129"/>
        <end position="150"/>
    </location>
</feature>
<accession>A0A9D0YZW0</accession>
<dbReference type="GO" id="GO:0016020">
    <property type="term" value="C:membrane"/>
    <property type="evidence" value="ECO:0007669"/>
    <property type="project" value="UniProtKB-SubCell"/>
</dbReference>
<keyword evidence="5 6" id="KW-0472">Membrane</keyword>